<evidence type="ECO:0000259" key="2">
    <source>
        <dbReference type="PROSITE" id="PS50106"/>
    </source>
</evidence>
<keyword evidence="1" id="KW-0378">Hydrolase</keyword>
<dbReference type="InterPro" id="IPR001478">
    <property type="entry name" value="PDZ"/>
</dbReference>
<dbReference type="PROSITE" id="PS50106">
    <property type="entry name" value="PDZ"/>
    <property type="match status" value="1"/>
</dbReference>
<dbReference type="Proteomes" id="UP001183619">
    <property type="component" value="Unassembled WGS sequence"/>
</dbReference>
<organism evidence="4 5">
    <name type="scientific">Corynebacterium felinum</name>
    <dbReference type="NCBI Taxonomy" id="131318"/>
    <lineage>
        <taxon>Bacteria</taxon>
        <taxon>Bacillati</taxon>
        <taxon>Actinomycetota</taxon>
        <taxon>Actinomycetes</taxon>
        <taxon>Mycobacteriales</taxon>
        <taxon>Corynebacteriaceae</taxon>
        <taxon>Corynebacterium</taxon>
    </lineage>
</organism>
<dbReference type="Pfam" id="PF05362">
    <property type="entry name" value="Lon_C"/>
    <property type="match status" value="1"/>
</dbReference>
<keyword evidence="1" id="KW-0720">Serine protease</keyword>
<proteinExistence type="inferred from homology"/>
<evidence type="ECO:0000313" key="4">
    <source>
        <dbReference type="EMBL" id="MDR7354959.1"/>
    </source>
</evidence>
<dbReference type="SMART" id="SM00228">
    <property type="entry name" value="PDZ"/>
    <property type="match status" value="1"/>
</dbReference>
<dbReference type="PANTHER" id="PTHR10046">
    <property type="entry name" value="ATP DEPENDENT LON PROTEASE FAMILY MEMBER"/>
    <property type="match status" value="1"/>
</dbReference>
<feature type="domain" description="PDZ" evidence="2">
    <location>
        <begin position="93"/>
        <end position="149"/>
    </location>
</feature>
<gene>
    <name evidence="4" type="ORF">J2S37_001497</name>
</gene>
<reference evidence="4 5" key="1">
    <citation type="submission" date="2023-07" db="EMBL/GenBank/DDBJ databases">
        <title>Sequencing the genomes of 1000 actinobacteria strains.</title>
        <authorList>
            <person name="Klenk H.-P."/>
        </authorList>
    </citation>
    <scope>NUCLEOTIDE SEQUENCE [LARGE SCALE GENOMIC DNA]</scope>
    <source>
        <strain evidence="4 5">DSM 44508</strain>
    </source>
</reference>
<evidence type="ECO:0000313" key="5">
    <source>
        <dbReference type="Proteomes" id="UP001183619"/>
    </source>
</evidence>
<dbReference type="SUPFAM" id="SSF50156">
    <property type="entry name" value="PDZ domain-like"/>
    <property type="match status" value="1"/>
</dbReference>
<dbReference type="Gene3D" id="2.30.42.10">
    <property type="match status" value="1"/>
</dbReference>
<comment type="catalytic activity">
    <reaction evidence="1">
        <text>Hydrolysis of proteins in presence of ATP.</text>
        <dbReference type="EC" id="3.4.21.53"/>
    </reaction>
</comment>
<comment type="caution">
    <text evidence="4">The sequence shown here is derived from an EMBL/GenBank/DDBJ whole genome shotgun (WGS) entry which is preliminary data.</text>
</comment>
<dbReference type="InterPro" id="IPR020568">
    <property type="entry name" value="Ribosomal_Su5_D2-typ_SF"/>
</dbReference>
<dbReference type="InterPro" id="IPR036034">
    <property type="entry name" value="PDZ_sf"/>
</dbReference>
<evidence type="ECO:0000256" key="1">
    <source>
        <dbReference type="PROSITE-ProRule" id="PRU01122"/>
    </source>
</evidence>
<feature type="active site" evidence="1">
    <location>
        <position position="240"/>
    </location>
</feature>
<dbReference type="EC" id="3.4.21.53" evidence="1"/>
<keyword evidence="1" id="KW-0645">Protease</keyword>
<keyword evidence="5" id="KW-1185">Reference proteome</keyword>
<protein>
    <recommendedName>
        <fullName evidence="1">endopeptidase La</fullName>
        <ecNumber evidence="1">3.4.21.53</ecNumber>
    </recommendedName>
</protein>
<name>A0ABU2BAF0_9CORY</name>
<evidence type="ECO:0000259" key="3">
    <source>
        <dbReference type="PROSITE" id="PS51786"/>
    </source>
</evidence>
<dbReference type="Pfam" id="PF13180">
    <property type="entry name" value="PDZ_2"/>
    <property type="match status" value="1"/>
</dbReference>
<feature type="domain" description="Lon proteolytic" evidence="3">
    <location>
        <begin position="189"/>
        <end position="288"/>
    </location>
</feature>
<dbReference type="InterPro" id="IPR027065">
    <property type="entry name" value="Lon_Prtase"/>
</dbReference>
<dbReference type="PROSITE" id="PS51786">
    <property type="entry name" value="LON_PROTEOLYTIC"/>
    <property type="match status" value="1"/>
</dbReference>
<sequence>MNDTEVISIEGAQIDKTSGHLDMTTISVRTNMTFAQAVSRWIVHGDTLVPIERVIPQDKTEDEVREMNKNAFSSSESSATAAALHYLKKPMKVEVVGVAKDSPATKEIKIGDRIIAINGKDVGTGSQARDIVRSYKPGEKISIDVTRQGKNLNLQAVLAPHPESKDVPFLGINMTTTAQDDLKVTYNLEDIGGPSAGMMFALAVVDKLSPGELNHGKHVAGTGTIDDFGKVGPIGGIDHKAQAAQEAGAELFLAPVQNCAELKGTDFPSMRIAAVSSLSEAISAMDDFAQGKELKSCG</sequence>
<dbReference type="Gene3D" id="3.30.230.10">
    <property type="match status" value="1"/>
</dbReference>
<feature type="active site" evidence="1">
    <location>
        <position position="195"/>
    </location>
</feature>
<accession>A0ABU2BAF0</accession>
<dbReference type="EMBL" id="JAVDYF010000001">
    <property type="protein sequence ID" value="MDR7354959.1"/>
    <property type="molecule type" value="Genomic_DNA"/>
</dbReference>
<comment type="similarity">
    <text evidence="1">Belongs to the peptidase S16 family.</text>
</comment>
<dbReference type="InterPro" id="IPR008269">
    <property type="entry name" value="Lon_proteolytic"/>
</dbReference>
<dbReference type="InterPro" id="IPR014721">
    <property type="entry name" value="Ribsml_uS5_D2-typ_fold_subgr"/>
</dbReference>
<dbReference type="SUPFAM" id="SSF54211">
    <property type="entry name" value="Ribosomal protein S5 domain 2-like"/>
    <property type="match status" value="1"/>
</dbReference>